<sequence length="334" mass="36740">MARLEPQRVSMFSVSSFTDVESGVEVPLELHRPPSTSSMVSTPAESHVANARLADECMAHLDLLFDRAQEEATFSHSAPVATLSRASQTEEAPAEPAEQCTAATQTEVPGPELQETFAQTEESALHAEAKPAEKTDPPQELLSEKDQEGAWVTRVRRMMDQESQIFGRSKAMSPAAFAKAFEHLRPKRPSLPPLDFRKVSHADSGGYDFSASPARASSEGYLGTTVAGTVGTTTVPGRGSGLPLHLDSPEAKYQAFVRKIRAKHLEPPKESPYLNPLVLAPLKDHFALKKKKTPSLRSSKSEASWEMPIMEQLHSHFHHHFHLRNDHPAMSEAR</sequence>
<protein>
    <submittedName>
        <fullName evidence="2">Uncharacterized protein</fullName>
    </submittedName>
</protein>
<dbReference type="EMBL" id="CAXAMN010021773">
    <property type="protein sequence ID" value="CAK9063278.1"/>
    <property type="molecule type" value="Genomic_DNA"/>
</dbReference>
<accession>A0ABP0NIF8</accession>
<feature type="compositionally biased region" description="Basic and acidic residues" evidence="1">
    <location>
        <begin position="123"/>
        <end position="148"/>
    </location>
</feature>
<name>A0ABP0NIF8_9DINO</name>
<proteinExistence type="predicted"/>
<reference evidence="2 3" key="1">
    <citation type="submission" date="2024-02" db="EMBL/GenBank/DDBJ databases">
        <authorList>
            <person name="Chen Y."/>
            <person name="Shah S."/>
            <person name="Dougan E. K."/>
            <person name="Thang M."/>
            <person name="Chan C."/>
        </authorList>
    </citation>
    <scope>NUCLEOTIDE SEQUENCE [LARGE SCALE GENOMIC DNA]</scope>
</reference>
<evidence type="ECO:0000256" key="1">
    <source>
        <dbReference type="SAM" id="MobiDB-lite"/>
    </source>
</evidence>
<organism evidence="2 3">
    <name type="scientific">Durusdinium trenchii</name>
    <dbReference type="NCBI Taxonomy" id="1381693"/>
    <lineage>
        <taxon>Eukaryota</taxon>
        <taxon>Sar</taxon>
        <taxon>Alveolata</taxon>
        <taxon>Dinophyceae</taxon>
        <taxon>Suessiales</taxon>
        <taxon>Symbiodiniaceae</taxon>
        <taxon>Durusdinium</taxon>
    </lineage>
</organism>
<dbReference type="Proteomes" id="UP001642484">
    <property type="component" value="Unassembled WGS sequence"/>
</dbReference>
<evidence type="ECO:0000313" key="3">
    <source>
        <dbReference type="Proteomes" id="UP001642484"/>
    </source>
</evidence>
<evidence type="ECO:0000313" key="2">
    <source>
        <dbReference type="EMBL" id="CAK9063278.1"/>
    </source>
</evidence>
<feature type="compositionally biased region" description="Low complexity" evidence="1">
    <location>
        <begin position="89"/>
        <end position="102"/>
    </location>
</feature>
<feature type="region of interest" description="Disordered" evidence="1">
    <location>
        <begin position="79"/>
        <end position="102"/>
    </location>
</feature>
<comment type="caution">
    <text evidence="2">The sequence shown here is derived from an EMBL/GenBank/DDBJ whole genome shotgun (WGS) entry which is preliminary data.</text>
</comment>
<keyword evidence="3" id="KW-1185">Reference proteome</keyword>
<feature type="region of interest" description="Disordered" evidence="1">
    <location>
        <begin position="121"/>
        <end position="148"/>
    </location>
</feature>
<gene>
    <name evidence="2" type="ORF">CCMP2556_LOCUS31110</name>
</gene>